<proteinExistence type="predicted"/>
<comment type="caution">
    <text evidence="6">The sequence shown here is derived from an EMBL/GenBank/DDBJ whole genome shotgun (WGS) entry which is preliminary data.</text>
</comment>
<keyword evidence="5" id="KW-0456">Lyase</keyword>
<dbReference type="GO" id="GO:0006629">
    <property type="term" value="P:lipid metabolic process"/>
    <property type="evidence" value="ECO:0007669"/>
    <property type="project" value="InterPro"/>
</dbReference>
<evidence type="ECO:0000256" key="5">
    <source>
        <dbReference type="ARBA" id="ARBA00023239"/>
    </source>
</evidence>
<keyword evidence="7" id="KW-1185">Reference proteome</keyword>
<dbReference type="OrthoDB" id="1058301at2759"/>
<keyword evidence="2" id="KW-0479">Metal-binding</keyword>
<evidence type="ECO:0000256" key="3">
    <source>
        <dbReference type="ARBA" id="ARBA00022842"/>
    </source>
</evidence>
<dbReference type="EMBL" id="JABSTR010000009">
    <property type="protein sequence ID" value="KAH9379207.1"/>
    <property type="molecule type" value="Genomic_DNA"/>
</dbReference>
<dbReference type="GO" id="GO:0046872">
    <property type="term" value="F:metal ion binding"/>
    <property type="evidence" value="ECO:0007669"/>
    <property type="project" value="UniProtKB-KW"/>
</dbReference>
<dbReference type="SUPFAM" id="SSF51695">
    <property type="entry name" value="PLC-like phosphodiesterases"/>
    <property type="match status" value="1"/>
</dbReference>
<reference evidence="6 7" key="1">
    <citation type="journal article" date="2020" name="Cell">
        <title>Large-Scale Comparative Analyses of Tick Genomes Elucidate Their Genetic Diversity and Vector Capacities.</title>
        <authorList>
            <consortium name="Tick Genome and Microbiome Consortium (TIGMIC)"/>
            <person name="Jia N."/>
            <person name="Wang J."/>
            <person name="Shi W."/>
            <person name="Du L."/>
            <person name="Sun Y."/>
            <person name="Zhan W."/>
            <person name="Jiang J.F."/>
            <person name="Wang Q."/>
            <person name="Zhang B."/>
            <person name="Ji P."/>
            <person name="Bell-Sakyi L."/>
            <person name="Cui X.M."/>
            <person name="Yuan T.T."/>
            <person name="Jiang B.G."/>
            <person name="Yang W.F."/>
            <person name="Lam T.T."/>
            <person name="Chang Q.C."/>
            <person name="Ding S.J."/>
            <person name="Wang X.J."/>
            <person name="Zhu J.G."/>
            <person name="Ruan X.D."/>
            <person name="Zhao L."/>
            <person name="Wei J.T."/>
            <person name="Ye R.Z."/>
            <person name="Que T.C."/>
            <person name="Du C.H."/>
            <person name="Zhou Y.H."/>
            <person name="Cheng J.X."/>
            <person name="Dai P.F."/>
            <person name="Guo W.B."/>
            <person name="Han X.H."/>
            <person name="Huang E.J."/>
            <person name="Li L.F."/>
            <person name="Wei W."/>
            <person name="Gao Y.C."/>
            <person name="Liu J.Z."/>
            <person name="Shao H.Z."/>
            <person name="Wang X."/>
            <person name="Wang C.C."/>
            <person name="Yang T.C."/>
            <person name="Huo Q.B."/>
            <person name="Li W."/>
            <person name="Chen H.Y."/>
            <person name="Chen S.E."/>
            <person name="Zhou L.G."/>
            <person name="Ni X.B."/>
            <person name="Tian J.H."/>
            <person name="Sheng Y."/>
            <person name="Liu T."/>
            <person name="Pan Y.S."/>
            <person name="Xia L.Y."/>
            <person name="Li J."/>
            <person name="Zhao F."/>
            <person name="Cao W.C."/>
        </authorList>
    </citation>
    <scope>NUCLEOTIDE SEQUENCE [LARGE SCALE GENOMIC DNA]</scope>
    <source>
        <strain evidence="6">HaeL-2018</strain>
    </source>
</reference>
<dbReference type="VEuPathDB" id="VectorBase:HLOH_052923"/>
<keyword evidence="4" id="KW-1015">Disulfide bond</keyword>
<dbReference type="Proteomes" id="UP000821853">
    <property type="component" value="Unassembled WGS sequence"/>
</dbReference>
<evidence type="ECO:0000256" key="4">
    <source>
        <dbReference type="ARBA" id="ARBA00023157"/>
    </source>
</evidence>
<evidence type="ECO:0000313" key="6">
    <source>
        <dbReference type="EMBL" id="KAH9379207.1"/>
    </source>
</evidence>
<accession>A0A9J6GXT3</accession>
<evidence type="ECO:0000256" key="2">
    <source>
        <dbReference type="ARBA" id="ARBA00022723"/>
    </source>
</evidence>
<sequence length="74" mass="8548">MANSKYDVDVFIEHGANAIEADIQFSPDGNVTWVYHGVPCDCYRTCTRYEAFPEYLDYMRNITNVREYPNLSSA</sequence>
<dbReference type="GO" id="GO:0016829">
    <property type="term" value="F:lyase activity"/>
    <property type="evidence" value="ECO:0007669"/>
    <property type="project" value="UniProtKB-KW"/>
</dbReference>
<dbReference type="AlphaFoldDB" id="A0A9J6GXT3"/>
<keyword evidence="3" id="KW-0460">Magnesium</keyword>
<organism evidence="6 7">
    <name type="scientific">Haemaphysalis longicornis</name>
    <name type="common">Bush tick</name>
    <dbReference type="NCBI Taxonomy" id="44386"/>
    <lineage>
        <taxon>Eukaryota</taxon>
        <taxon>Metazoa</taxon>
        <taxon>Ecdysozoa</taxon>
        <taxon>Arthropoda</taxon>
        <taxon>Chelicerata</taxon>
        <taxon>Arachnida</taxon>
        <taxon>Acari</taxon>
        <taxon>Parasitiformes</taxon>
        <taxon>Ixodida</taxon>
        <taxon>Ixodoidea</taxon>
        <taxon>Ixodidae</taxon>
        <taxon>Haemaphysalinae</taxon>
        <taxon>Haemaphysalis</taxon>
    </lineage>
</organism>
<comment type="catalytic activity">
    <reaction evidence="1">
        <text>an N-(acyl)-sphingosylphosphoethanolamine = an N-(acyl)-sphingosyl-1,3-cyclic phosphate + ethanolamine</text>
        <dbReference type="Rhea" id="RHEA:60648"/>
        <dbReference type="ChEBI" id="CHEBI:57603"/>
        <dbReference type="ChEBI" id="CHEBI:143891"/>
        <dbReference type="ChEBI" id="CHEBI:143892"/>
    </reaction>
</comment>
<evidence type="ECO:0000256" key="1">
    <source>
        <dbReference type="ARBA" id="ARBA00000110"/>
    </source>
</evidence>
<evidence type="ECO:0000313" key="7">
    <source>
        <dbReference type="Proteomes" id="UP000821853"/>
    </source>
</evidence>
<dbReference type="GO" id="GO:0008081">
    <property type="term" value="F:phosphoric diester hydrolase activity"/>
    <property type="evidence" value="ECO:0007669"/>
    <property type="project" value="InterPro"/>
</dbReference>
<name>A0A9J6GXT3_HAELO</name>
<dbReference type="Gene3D" id="3.20.20.190">
    <property type="entry name" value="Phosphatidylinositol (PI) phosphodiesterase"/>
    <property type="match status" value="1"/>
</dbReference>
<dbReference type="InterPro" id="IPR017946">
    <property type="entry name" value="PLC-like_Pdiesterase_TIM-brl"/>
</dbReference>
<protein>
    <submittedName>
        <fullName evidence="6">Uncharacterized protein</fullName>
    </submittedName>
</protein>
<gene>
    <name evidence="6" type="ORF">HPB48_009853</name>
</gene>